<dbReference type="RefSeq" id="WP_133828181.1">
    <property type="nucleotide sequence ID" value="NZ_BAABHR010000066.1"/>
</dbReference>
<accession>A0A4R6VBB4</accession>
<proteinExistence type="predicted"/>
<organism evidence="1 2">
    <name type="scientific">Actinomycetospora succinea</name>
    <dbReference type="NCBI Taxonomy" id="663603"/>
    <lineage>
        <taxon>Bacteria</taxon>
        <taxon>Bacillati</taxon>
        <taxon>Actinomycetota</taxon>
        <taxon>Actinomycetes</taxon>
        <taxon>Pseudonocardiales</taxon>
        <taxon>Pseudonocardiaceae</taxon>
        <taxon>Actinomycetospora</taxon>
    </lineage>
</organism>
<dbReference type="OrthoDB" id="3397289at2"/>
<keyword evidence="2" id="KW-1185">Reference proteome</keyword>
<sequence length="190" mass="20149">MSGVFDRLSALLTGREPVPEGFTGTLDEGERVIADGRGPRGSIVLATDLGLWLPPAASGEGAHRVPWHLVTKATWASGALVVVEADEVEELAGGVVVLADRAPRRVPLTEPGRVPETVHHRVTAAVKDSQHHDLGDGESEGGAWFVQRRVPGDGIVLHVRPDPGTDPEVVRSVAAGVGEKIRDAQRHTRS</sequence>
<comment type="caution">
    <text evidence="1">The sequence shown here is derived from an EMBL/GenBank/DDBJ whole genome shotgun (WGS) entry which is preliminary data.</text>
</comment>
<name>A0A4R6VBB4_9PSEU</name>
<evidence type="ECO:0000313" key="1">
    <source>
        <dbReference type="EMBL" id="TDQ53946.1"/>
    </source>
</evidence>
<protein>
    <submittedName>
        <fullName evidence="1">Uncharacterized protein</fullName>
    </submittedName>
</protein>
<dbReference type="EMBL" id="SNYO01000006">
    <property type="protein sequence ID" value="TDQ53946.1"/>
    <property type="molecule type" value="Genomic_DNA"/>
</dbReference>
<dbReference type="AlphaFoldDB" id="A0A4R6VBB4"/>
<reference evidence="1 2" key="1">
    <citation type="submission" date="2019-03" db="EMBL/GenBank/DDBJ databases">
        <title>Genomic Encyclopedia of Type Strains, Phase IV (KMG-IV): sequencing the most valuable type-strain genomes for metagenomic binning, comparative biology and taxonomic classification.</title>
        <authorList>
            <person name="Goeker M."/>
        </authorList>
    </citation>
    <scope>NUCLEOTIDE SEQUENCE [LARGE SCALE GENOMIC DNA]</scope>
    <source>
        <strain evidence="1 2">DSM 45775</strain>
    </source>
</reference>
<evidence type="ECO:0000313" key="2">
    <source>
        <dbReference type="Proteomes" id="UP000295705"/>
    </source>
</evidence>
<gene>
    <name evidence="1" type="ORF">EV188_10692</name>
</gene>
<dbReference type="Proteomes" id="UP000295705">
    <property type="component" value="Unassembled WGS sequence"/>
</dbReference>